<keyword evidence="4" id="KW-0694">RNA-binding</keyword>
<feature type="region of interest" description="Disordered" evidence="5">
    <location>
        <begin position="610"/>
        <end position="701"/>
    </location>
</feature>
<dbReference type="Proteomes" id="UP000327013">
    <property type="component" value="Unassembled WGS sequence"/>
</dbReference>
<comment type="caution">
    <text evidence="7">The sequence shown here is derived from an EMBL/GenBank/DDBJ whole genome shotgun (WGS) entry which is preliminary data.</text>
</comment>
<name>A0A5N6KVZ8_9ROSI</name>
<organism evidence="7 8">
    <name type="scientific">Carpinus fangiana</name>
    <dbReference type="NCBI Taxonomy" id="176857"/>
    <lineage>
        <taxon>Eukaryota</taxon>
        <taxon>Viridiplantae</taxon>
        <taxon>Streptophyta</taxon>
        <taxon>Embryophyta</taxon>
        <taxon>Tracheophyta</taxon>
        <taxon>Spermatophyta</taxon>
        <taxon>Magnoliopsida</taxon>
        <taxon>eudicotyledons</taxon>
        <taxon>Gunneridae</taxon>
        <taxon>Pentapetalae</taxon>
        <taxon>rosids</taxon>
        <taxon>fabids</taxon>
        <taxon>Fagales</taxon>
        <taxon>Betulaceae</taxon>
        <taxon>Carpinus</taxon>
    </lineage>
</organism>
<evidence type="ECO:0000259" key="6">
    <source>
        <dbReference type="SMART" id="SM01027"/>
    </source>
</evidence>
<feature type="compositionally biased region" description="Acidic residues" evidence="5">
    <location>
        <begin position="682"/>
        <end position="693"/>
    </location>
</feature>
<evidence type="ECO:0000256" key="3">
    <source>
        <dbReference type="ARBA" id="ARBA00023242"/>
    </source>
</evidence>
<evidence type="ECO:0000256" key="2">
    <source>
        <dbReference type="ARBA" id="ARBA00022664"/>
    </source>
</evidence>
<comment type="subcellular location">
    <subcellularLocation>
        <location evidence="1 4">Nucleus</location>
    </subcellularLocation>
</comment>
<dbReference type="GO" id="GO:0006398">
    <property type="term" value="P:mRNA 3'-end processing by stem-loop binding and cleavage"/>
    <property type="evidence" value="ECO:0007669"/>
    <property type="project" value="InterPro"/>
</dbReference>
<dbReference type="Pfam" id="PF13299">
    <property type="entry name" value="CPSF100_C"/>
    <property type="match status" value="1"/>
</dbReference>
<dbReference type="GO" id="GO:0005847">
    <property type="term" value="C:mRNA cleavage and polyadenylation specificity factor complex"/>
    <property type="evidence" value="ECO:0007669"/>
    <property type="project" value="InterPro"/>
</dbReference>
<dbReference type="PANTHER" id="PTHR45922">
    <property type="entry name" value="CLEAVAGE AND POLYADENYLATION SPECIFICITY FACTOR SUBUNIT 2"/>
    <property type="match status" value="1"/>
</dbReference>
<dbReference type="Gene3D" id="3.60.15.10">
    <property type="entry name" value="Ribonuclease Z/Hydroxyacylglutathione hydrolase-like"/>
    <property type="match status" value="1"/>
</dbReference>
<keyword evidence="8" id="KW-1185">Reference proteome</keyword>
<dbReference type="InterPro" id="IPR022712">
    <property type="entry name" value="Beta_Casp"/>
</dbReference>
<dbReference type="SUPFAM" id="SSF56281">
    <property type="entry name" value="Metallo-hydrolase/oxidoreductase"/>
    <property type="match status" value="1"/>
</dbReference>
<dbReference type="Pfam" id="PF16661">
    <property type="entry name" value="Lactamase_B_6"/>
    <property type="match status" value="1"/>
</dbReference>
<dbReference type="EMBL" id="VIBQ01000013">
    <property type="protein sequence ID" value="KAB8345895.1"/>
    <property type="molecule type" value="Genomic_DNA"/>
</dbReference>
<dbReference type="AlphaFoldDB" id="A0A5N6KVZ8"/>
<dbReference type="InterPro" id="IPR027075">
    <property type="entry name" value="CPSF2"/>
</dbReference>
<evidence type="ECO:0000256" key="1">
    <source>
        <dbReference type="ARBA" id="ARBA00004123"/>
    </source>
</evidence>
<feature type="region of interest" description="Disordered" evidence="5">
    <location>
        <begin position="495"/>
        <end position="539"/>
    </location>
</feature>
<feature type="domain" description="Beta-Casp" evidence="6">
    <location>
        <begin position="294"/>
        <end position="440"/>
    </location>
</feature>
<evidence type="ECO:0000256" key="5">
    <source>
        <dbReference type="SAM" id="MobiDB-lite"/>
    </source>
</evidence>
<feature type="region of interest" description="Disordered" evidence="5">
    <location>
        <begin position="824"/>
        <end position="854"/>
    </location>
</feature>
<evidence type="ECO:0000256" key="4">
    <source>
        <dbReference type="RuleBase" id="RU365006"/>
    </source>
</evidence>
<keyword evidence="2 4" id="KW-0507">mRNA processing</keyword>
<dbReference type="SMART" id="SM01027">
    <property type="entry name" value="Beta-Casp"/>
    <property type="match status" value="1"/>
</dbReference>
<dbReference type="InterPro" id="IPR025069">
    <property type="entry name" value="Cpsf2_C"/>
</dbReference>
<accession>A0A5N6KVZ8</accession>
<dbReference type="Pfam" id="PF10996">
    <property type="entry name" value="Beta-Casp"/>
    <property type="match status" value="1"/>
</dbReference>
<comment type="similarity">
    <text evidence="4">Belongs to the metallo-beta-lactamase superfamily. RNA-metabolizing metallo-beta-lactamase-like family. CPSF2/YSH1 subfamily.</text>
</comment>
<keyword evidence="3 4" id="KW-0539">Nucleus</keyword>
<dbReference type="OrthoDB" id="64353at2759"/>
<feature type="compositionally biased region" description="Low complexity" evidence="5">
    <location>
        <begin position="495"/>
        <end position="516"/>
    </location>
</feature>
<gene>
    <name evidence="7" type="ORF">FH972_022950</name>
</gene>
<dbReference type="GO" id="GO:0003723">
    <property type="term" value="F:RNA binding"/>
    <property type="evidence" value="ECO:0007669"/>
    <property type="project" value="UniProtKB-KW"/>
</dbReference>
<dbReference type="InterPro" id="IPR001279">
    <property type="entry name" value="Metallo-B-lactamas"/>
</dbReference>
<dbReference type="InterPro" id="IPR036866">
    <property type="entry name" value="RibonucZ/Hydroxyglut_hydro"/>
</dbReference>
<feature type="compositionally biased region" description="Basic and acidic residues" evidence="5">
    <location>
        <begin position="834"/>
        <end position="850"/>
    </location>
</feature>
<evidence type="ECO:0000313" key="8">
    <source>
        <dbReference type="Proteomes" id="UP000327013"/>
    </source>
</evidence>
<dbReference type="Gene3D" id="3.40.50.10890">
    <property type="match status" value="1"/>
</dbReference>
<reference evidence="7 8" key="1">
    <citation type="submission" date="2019-06" db="EMBL/GenBank/DDBJ databases">
        <title>A chromosomal-level reference genome of Carpinus fangiana (Coryloideae, Betulaceae).</title>
        <authorList>
            <person name="Yang X."/>
            <person name="Wang Z."/>
            <person name="Zhang L."/>
            <person name="Hao G."/>
            <person name="Liu J."/>
            <person name="Yang Y."/>
        </authorList>
    </citation>
    <scope>NUCLEOTIDE SEQUENCE [LARGE SCALE GENOMIC DNA]</scope>
    <source>
        <strain evidence="7">Cfa_2016G</strain>
        <tissue evidence="7">Leaf</tissue>
    </source>
</reference>
<dbReference type="InterPro" id="IPR011108">
    <property type="entry name" value="RMMBL"/>
</dbReference>
<sequence length="960" mass="104059">MEAWSGTAARLAPGDGVAADRAPRAQAVTACPKVASLAEGAADWPVTDLPPSRQTSTISVILLTHPTLAHVGAYAHCCRHVPLFSRIPVYATAPVISLGRTLLQDLYASTPLAASLLPPSAVADSSPAFTAQATPTPTDMPNILLQPPSNDDIASYFSIINPLKYSQPHQPLASPSSPLLDGLTVTAYASGHTLGGTMWHIQYASESVVYAVDWNHARENLLSGAAWLSSGTGGAEVIEQLRKPTALVCSSKGAEEDSLAGGWKKRDDLLLDHIRSTVAKGASVLIPCDTSARCLELAYLLERAFLRDAAPFHGAVPYLASRTCSATIRYARSMLEWMDESVVREFESHASSRQGANTQREGPGSEPFNFEYLKLVERPTQLHRALSTQGPKIFLASDASMDWGFSRDILKKLGADQSNLLILTDRPLHDSETSVNGRSESDDSTLADSIRKLFIDKKSPDGIVQCSDDGIEVKTHTIEPLGPNDQEYYQQWLARQRQRQDAAPADKASNLEATADVVDDQSDSTSSSEAESDDEHQGKVLNVSNALTHSKHKLGLTDEELGINVLLRRKNVHDFDVRGKRGREKMFPFVAKRQRRDEFGDVIRPEEYLRAEEKEDLENQDTSKSGDKTETAVGQKRRWDARGATRGDAIASGPGKRRKGAEGTDGERQGMASSGSQVGDGDQSDESEYEPDEPAVVGPTKVSFGSETFHISVRIAAVDYSSIHDRRSLRMLIPLIAPRKVILTGGKARETDFLADECRRMLGKTGQTTTDSPDVFTPINGVTVEASVDTNAWTIKLSRSLYKNLQWQVFRGLGIVTVDGQVEAAQPDETSDSASKRQRLDEKEEGRENVQPETAAPVLNVIAAGVAGPSRSIAQSLHVGDLRLAELRRILQATGHLAEFKGEGTLLVDGIVAVRKNGVGRIEVESGWLSGQGPRAPRAGASFFNVKRKIYEGLAVVAAK</sequence>
<evidence type="ECO:0000313" key="7">
    <source>
        <dbReference type="EMBL" id="KAB8345895.1"/>
    </source>
</evidence>
<dbReference type="Pfam" id="PF07521">
    <property type="entry name" value="RMMBL"/>
    <property type="match status" value="1"/>
</dbReference>
<protein>
    <recommendedName>
        <fullName evidence="4">Cleavage and polyadenylation specificity factor subunit 2</fullName>
    </recommendedName>
    <alternativeName>
        <fullName evidence="4">Cleavage and polyadenylation specificity factor 100 kDa subunit</fullName>
    </alternativeName>
</protein>
<dbReference type="PANTHER" id="PTHR45922:SF1">
    <property type="entry name" value="CLEAVAGE AND POLYADENYLATION SPECIFICITY FACTOR SUBUNIT 2"/>
    <property type="match status" value="1"/>
</dbReference>
<proteinExistence type="inferred from homology"/>